<name>A0ABX8W423_9LACO</name>
<dbReference type="PROSITE" id="PS51900">
    <property type="entry name" value="CB"/>
    <property type="match status" value="1"/>
</dbReference>
<keyword evidence="9" id="KW-1185">Reference proteome</keyword>
<evidence type="ECO:0000256" key="1">
    <source>
        <dbReference type="ARBA" id="ARBA00008857"/>
    </source>
</evidence>
<dbReference type="InterPro" id="IPR050090">
    <property type="entry name" value="Tyrosine_recombinase_XerCD"/>
</dbReference>
<reference evidence="8 9" key="1">
    <citation type="submission" date="2020-01" db="EMBL/GenBank/DDBJ databases">
        <title>Vast differences in strain-level diversity in the gut microbiota of two closely related honey bee species.</title>
        <authorList>
            <person name="Ellegaard K.M."/>
            <person name="Suenami S."/>
            <person name="Miyazaki R."/>
            <person name="Engel P."/>
        </authorList>
    </citation>
    <scope>NUCLEOTIDE SEQUENCE [LARGE SCALE GENOMIC DNA]</scope>
    <source>
        <strain evidence="8 9">ESL0416</strain>
    </source>
</reference>
<evidence type="ECO:0000256" key="5">
    <source>
        <dbReference type="PROSITE-ProRule" id="PRU01248"/>
    </source>
</evidence>
<evidence type="ECO:0000259" key="7">
    <source>
        <dbReference type="PROSITE" id="PS51900"/>
    </source>
</evidence>
<evidence type="ECO:0000256" key="2">
    <source>
        <dbReference type="ARBA" id="ARBA00022908"/>
    </source>
</evidence>
<dbReference type="Pfam" id="PF02899">
    <property type="entry name" value="Phage_int_SAM_1"/>
    <property type="match status" value="1"/>
</dbReference>
<dbReference type="Gene3D" id="1.10.150.130">
    <property type="match status" value="1"/>
</dbReference>
<feature type="domain" description="Core-binding (CB)" evidence="7">
    <location>
        <begin position="64"/>
        <end position="149"/>
    </location>
</feature>
<sequence length="400" mass="46301">MIKKVTKGKYKDKYQVRIQPTDNITGKRISWTVQYANTEKDAKKIERKMWAEYESGLNPSDGKVVFANDFQRYVNQRAKSLSPVTLKAWQETANSVKDYFGKATISKITTPLISQYAHDYVEKHHATVSNSSNIAKRLVHLRNYFKFLEGKVVKENPVPERALKLFFKQSDFTVSQDWRIFTKSELKAMRQSLITDLKNNPVELNGSKLAILIESYTGMRVGELQALKFSDIMQIDNYYTFRISDSWSDLSKSFNGSLKARPKGESRTLLPIPKDVIDLVKDYQIKQNRFLTDHNLTNLLDLIFLNLHDYKKANNKEPITQRSINQMLQKVCQQLDVKSNKKRMSLYSFRHTICTQLANTPKMSYPWAADKMGHSLNMFMNTYVGLSDDINKAMANLWVS</sequence>
<proteinExistence type="inferred from homology"/>
<dbReference type="InterPro" id="IPR004107">
    <property type="entry name" value="Integrase_SAM-like_N"/>
</dbReference>
<comment type="similarity">
    <text evidence="1">Belongs to the 'phage' integrase family.</text>
</comment>
<gene>
    <name evidence="8" type="ORF">GYM71_00150</name>
</gene>
<organism evidence="8 9">
    <name type="scientific">Lactobacillus panisapium</name>
    <dbReference type="NCBI Taxonomy" id="2012495"/>
    <lineage>
        <taxon>Bacteria</taxon>
        <taxon>Bacillati</taxon>
        <taxon>Bacillota</taxon>
        <taxon>Bacilli</taxon>
        <taxon>Lactobacillales</taxon>
        <taxon>Lactobacillaceae</taxon>
        <taxon>Lactobacillus</taxon>
    </lineage>
</organism>
<evidence type="ECO:0000313" key="9">
    <source>
        <dbReference type="Proteomes" id="UP000826550"/>
    </source>
</evidence>
<dbReference type="CDD" id="cd00397">
    <property type="entry name" value="DNA_BRE_C"/>
    <property type="match status" value="1"/>
</dbReference>
<dbReference type="Pfam" id="PF00589">
    <property type="entry name" value="Phage_integrase"/>
    <property type="match status" value="1"/>
</dbReference>
<dbReference type="PROSITE" id="PS51898">
    <property type="entry name" value="TYR_RECOMBINASE"/>
    <property type="match status" value="1"/>
</dbReference>
<dbReference type="InterPro" id="IPR044068">
    <property type="entry name" value="CB"/>
</dbReference>
<dbReference type="InterPro" id="IPR013762">
    <property type="entry name" value="Integrase-like_cat_sf"/>
</dbReference>
<evidence type="ECO:0000256" key="3">
    <source>
        <dbReference type="ARBA" id="ARBA00023125"/>
    </source>
</evidence>
<dbReference type="InterPro" id="IPR011010">
    <property type="entry name" value="DNA_brk_join_enz"/>
</dbReference>
<keyword evidence="4" id="KW-0233">DNA recombination</keyword>
<evidence type="ECO:0000256" key="4">
    <source>
        <dbReference type="ARBA" id="ARBA00023172"/>
    </source>
</evidence>
<dbReference type="PANTHER" id="PTHR30349:SF41">
    <property type="entry name" value="INTEGRASE_RECOMBINASE PROTEIN MJ0367-RELATED"/>
    <property type="match status" value="1"/>
</dbReference>
<dbReference type="EMBL" id="CP048268">
    <property type="protein sequence ID" value="QYN51929.1"/>
    <property type="molecule type" value="Genomic_DNA"/>
</dbReference>
<dbReference type="PANTHER" id="PTHR30349">
    <property type="entry name" value="PHAGE INTEGRASE-RELATED"/>
    <property type="match status" value="1"/>
</dbReference>
<dbReference type="InterPro" id="IPR010998">
    <property type="entry name" value="Integrase_recombinase_N"/>
</dbReference>
<keyword evidence="2" id="KW-0229">DNA integration</keyword>
<evidence type="ECO:0000259" key="6">
    <source>
        <dbReference type="PROSITE" id="PS51898"/>
    </source>
</evidence>
<evidence type="ECO:0000313" key="8">
    <source>
        <dbReference type="EMBL" id="QYN51929.1"/>
    </source>
</evidence>
<dbReference type="SUPFAM" id="SSF56349">
    <property type="entry name" value="DNA breaking-rejoining enzymes"/>
    <property type="match status" value="1"/>
</dbReference>
<dbReference type="RefSeq" id="WP_220220436.1">
    <property type="nucleotide sequence ID" value="NZ_CP048268.1"/>
</dbReference>
<keyword evidence="3 5" id="KW-0238">DNA-binding</keyword>
<dbReference type="Gene3D" id="1.10.443.10">
    <property type="entry name" value="Intergrase catalytic core"/>
    <property type="match status" value="1"/>
</dbReference>
<protein>
    <submittedName>
        <fullName evidence="8">Site-specific integrase</fullName>
    </submittedName>
</protein>
<dbReference type="Proteomes" id="UP000826550">
    <property type="component" value="Chromosome"/>
</dbReference>
<dbReference type="InterPro" id="IPR002104">
    <property type="entry name" value="Integrase_catalytic"/>
</dbReference>
<feature type="domain" description="Tyr recombinase" evidence="6">
    <location>
        <begin position="176"/>
        <end position="396"/>
    </location>
</feature>
<accession>A0ABX8W423</accession>